<dbReference type="GO" id="GO:0003723">
    <property type="term" value="F:RNA binding"/>
    <property type="evidence" value="ECO:0007669"/>
    <property type="project" value="InterPro"/>
</dbReference>
<dbReference type="SUPFAM" id="SSF56037">
    <property type="entry name" value="PheT/TilS domain"/>
    <property type="match status" value="1"/>
</dbReference>
<comment type="catalytic activity">
    <reaction evidence="13">
        <text>tRNA(Phe) + L-phenylalanine + ATP = L-phenylalanyl-tRNA(Phe) + AMP + diphosphate + H(+)</text>
        <dbReference type="Rhea" id="RHEA:19413"/>
        <dbReference type="Rhea" id="RHEA-COMP:9668"/>
        <dbReference type="Rhea" id="RHEA-COMP:9699"/>
        <dbReference type="ChEBI" id="CHEBI:15378"/>
        <dbReference type="ChEBI" id="CHEBI:30616"/>
        <dbReference type="ChEBI" id="CHEBI:33019"/>
        <dbReference type="ChEBI" id="CHEBI:58095"/>
        <dbReference type="ChEBI" id="CHEBI:78442"/>
        <dbReference type="ChEBI" id="CHEBI:78531"/>
        <dbReference type="ChEBI" id="CHEBI:456215"/>
        <dbReference type="EC" id="6.1.1.20"/>
    </reaction>
</comment>
<dbReference type="Gene3D" id="3.30.930.10">
    <property type="entry name" value="Bira Bifunctional Protein, Domain 2"/>
    <property type="match status" value="1"/>
</dbReference>
<dbReference type="InterPro" id="IPR005146">
    <property type="entry name" value="B3/B4_tRNA-bd"/>
</dbReference>
<comment type="subunit">
    <text evidence="3">Tetramer of two alpha and two beta subunits.</text>
</comment>
<dbReference type="InterPro" id="IPR009061">
    <property type="entry name" value="DNA-bd_dom_put_sf"/>
</dbReference>
<evidence type="ECO:0000259" key="14">
    <source>
        <dbReference type="PROSITE" id="PS51447"/>
    </source>
</evidence>
<dbReference type="InterPro" id="IPR005147">
    <property type="entry name" value="tRNA_synthase_B5-dom"/>
</dbReference>
<evidence type="ECO:0000256" key="10">
    <source>
        <dbReference type="ARBA" id="ARBA00022917"/>
    </source>
</evidence>
<evidence type="ECO:0000313" key="17">
    <source>
        <dbReference type="Proteomes" id="UP000229756"/>
    </source>
</evidence>
<evidence type="ECO:0000256" key="1">
    <source>
        <dbReference type="ARBA" id="ARBA00001946"/>
    </source>
</evidence>
<feature type="domain" description="B5" evidence="15">
    <location>
        <begin position="292"/>
        <end position="374"/>
    </location>
</feature>
<dbReference type="PROSITE" id="PS51447">
    <property type="entry name" value="FDX_ACB"/>
    <property type="match status" value="1"/>
</dbReference>
<dbReference type="SMART" id="SM00874">
    <property type="entry name" value="B5"/>
    <property type="match status" value="1"/>
</dbReference>
<evidence type="ECO:0000256" key="4">
    <source>
        <dbReference type="ARBA" id="ARBA00012814"/>
    </source>
</evidence>
<evidence type="ECO:0000256" key="8">
    <source>
        <dbReference type="ARBA" id="ARBA00022840"/>
    </source>
</evidence>
<dbReference type="Gene3D" id="3.30.70.380">
    <property type="entry name" value="Ferrodoxin-fold anticodon-binding domain"/>
    <property type="match status" value="1"/>
</dbReference>
<dbReference type="GO" id="GO:0006432">
    <property type="term" value="P:phenylalanyl-tRNA aminoacylation"/>
    <property type="evidence" value="ECO:0007669"/>
    <property type="project" value="InterPro"/>
</dbReference>
<name>A0A2M8EL77_UNCKA</name>
<evidence type="ECO:0000256" key="6">
    <source>
        <dbReference type="ARBA" id="ARBA00022723"/>
    </source>
</evidence>
<evidence type="ECO:0000256" key="5">
    <source>
        <dbReference type="ARBA" id="ARBA00022598"/>
    </source>
</evidence>
<evidence type="ECO:0000256" key="2">
    <source>
        <dbReference type="ARBA" id="ARBA00008653"/>
    </source>
</evidence>
<dbReference type="Pfam" id="PF17759">
    <property type="entry name" value="tRNA_synthFbeta"/>
    <property type="match status" value="1"/>
</dbReference>
<evidence type="ECO:0000313" key="16">
    <source>
        <dbReference type="EMBL" id="PJC23489.1"/>
    </source>
</evidence>
<dbReference type="Proteomes" id="UP000229756">
    <property type="component" value="Unassembled WGS sequence"/>
</dbReference>
<dbReference type="InterPro" id="IPR045864">
    <property type="entry name" value="aa-tRNA-synth_II/BPL/LPL"/>
</dbReference>
<dbReference type="InterPro" id="IPR004532">
    <property type="entry name" value="Phe-tRNA-ligase_IIc_bsu_bact"/>
</dbReference>
<dbReference type="PROSITE" id="PS51483">
    <property type="entry name" value="B5"/>
    <property type="match status" value="1"/>
</dbReference>
<dbReference type="AlphaFoldDB" id="A0A2M8EL77"/>
<dbReference type="SUPFAM" id="SSF46955">
    <property type="entry name" value="Putative DNA-binding domain"/>
    <property type="match status" value="2"/>
</dbReference>
<dbReference type="EMBL" id="PFSJ01000024">
    <property type="protein sequence ID" value="PJC23489.1"/>
    <property type="molecule type" value="Genomic_DNA"/>
</dbReference>
<keyword evidence="8" id="KW-0067">ATP-binding</keyword>
<dbReference type="InterPro" id="IPR005121">
    <property type="entry name" value="Fdx_antiC-bd"/>
</dbReference>
<keyword evidence="7" id="KW-0547">Nucleotide-binding</keyword>
<dbReference type="PANTHER" id="PTHR10947">
    <property type="entry name" value="PHENYLALANYL-TRNA SYNTHETASE BETA CHAIN AND LEUCINE-RICH REPEAT-CONTAINING PROTEIN 47"/>
    <property type="match status" value="1"/>
</dbReference>
<dbReference type="SMART" id="SM00896">
    <property type="entry name" value="FDX-ACB"/>
    <property type="match status" value="1"/>
</dbReference>
<reference evidence="17" key="1">
    <citation type="submission" date="2017-09" db="EMBL/GenBank/DDBJ databases">
        <title>Depth-based differentiation of microbial function through sediment-hosted aquifers and enrichment of novel symbionts in the deep terrestrial subsurface.</title>
        <authorList>
            <person name="Probst A.J."/>
            <person name="Ladd B."/>
            <person name="Jarett J.K."/>
            <person name="Geller-Mcgrath D.E."/>
            <person name="Sieber C.M.K."/>
            <person name="Emerson J.B."/>
            <person name="Anantharaman K."/>
            <person name="Thomas B.C."/>
            <person name="Malmstrom R."/>
            <person name="Stieglmeier M."/>
            <person name="Klingl A."/>
            <person name="Woyke T."/>
            <person name="Ryan C.M."/>
            <person name="Banfield J.F."/>
        </authorList>
    </citation>
    <scope>NUCLEOTIDE SEQUENCE [LARGE SCALE GENOMIC DNA]</scope>
</reference>
<keyword evidence="9" id="KW-0460">Magnesium</keyword>
<protein>
    <recommendedName>
        <fullName evidence="4">phenylalanine--tRNA ligase</fullName>
        <ecNumber evidence="4">6.1.1.20</ecNumber>
    </recommendedName>
    <alternativeName>
        <fullName evidence="12">Phenylalanyl-tRNA synthetase beta subunit</fullName>
    </alternativeName>
</protein>
<accession>A0A2M8EL77</accession>
<dbReference type="EC" id="6.1.1.20" evidence="4"/>
<dbReference type="InterPro" id="IPR045060">
    <property type="entry name" value="Phe-tRNA-ligase_IIc_bsu"/>
</dbReference>
<dbReference type="Pfam" id="PF03484">
    <property type="entry name" value="B5"/>
    <property type="match status" value="1"/>
</dbReference>
<evidence type="ECO:0000256" key="7">
    <source>
        <dbReference type="ARBA" id="ARBA00022741"/>
    </source>
</evidence>
<dbReference type="Pfam" id="PF03483">
    <property type="entry name" value="B3_4"/>
    <property type="match status" value="1"/>
</dbReference>
<keyword evidence="10" id="KW-0648">Protein biosynthesis</keyword>
<dbReference type="InterPro" id="IPR020825">
    <property type="entry name" value="Phe-tRNA_synthase-like_B3/B4"/>
</dbReference>
<evidence type="ECO:0000256" key="11">
    <source>
        <dbReference type="ARBA" id="ARBA00023146"/>
    </source>
</evidence>
<dbReference type="InterPro" id="IPR036690">
    <property type="entry name" value="Fdx_antiC-bd_sf"/>
</dbReference>
<dbReference type="GO" id="GO:0004826">
    <property type="term" value="F:phenylalanine-tRNA ligase activity"/>
    <property type="evidence" value="ECO:0007669"/>
    <property type="project" value="UniProtKB-EC"/>
</dbReference>
<evidence type="ECO:0000256" key="3">
    <source>
        <dbReference type="ARBA" id="ARBA00011209"/>
    </source>
</evidence>
<dbReference type="Pfam" id="PF03147">
    <property type="entry name" value="FDX-ACB"/>
    <property type="match status" value="1"/>
</dbReference>
<dbReference type="Gene3D" id="3.50.40.10">
    <property type="entry name" value="Phenylalanyl-trna Synthetase, Chain B, domain 3"/>
    <property type="match status" value="1"/>
</dbReference>
<dbReference type="GO" id="GO:0000287">
    <property type="term" value="F:magnesium ion binding"/>
    <property type="evidence" value="ECO:0007669"/>
    <property type="project" value="InterPro"/>
</dbReference>
<keyword evidence="5 16" id="KW-0436">Ligase</keyword>
<dbReference type="Gene3D" id="3.30.56.10">
    <property type="match status" value="2"/>
</dbReference>
<evidence type="ECO:0000256" key="9">
    <source>
        <dbReference type="ARBA" id="ARBA00022842"/>
    </source>
</evidence>
<evidence type="ECO:0000259" key="15">
    <source>
        <dbReference type="PROSITE" id="PS51483"/>
    </source>
</evidence>
<gene>
    <name evidence="16" type="primary">pheT</name>
    <name evidence="16" type="ORF">CO058_03175</name>
</gene>
<dbReference type="GO" id="GO:0005524">
    <property type="term" value="F:ATP binding"/>
    <property type="evidence" value="ECO:0007669"/>
    <property type="project" value="UniProtKB-KW"/>
</dbReference>
<comment type="caution">
    <text evidence="16">The sequence shown here is derived from an EMBL/GenBank/DDBJ whole genome shotgun (WGS) entry which is preliminary data.</text>
</comment>
<sequence>MKIPLSFVEKYIRIEHTPKEFGDIMTGLEFMQDGPIKEVDGDKVIDLEIRQNRPDMLSVIGVAREYAAYLGKRLKYPEQIIESEVPWETPKGILSVQSKENVKRFCSVQIKDIKIKKSPDYIIKALSAYGMASKNNLIDITNYVMLEYGIPLHAFDVNKLKKAQGHSLLTIRQAKDGEIFETWQKTKINLDTNDLIVADSEKPVAIAGIIGGANSDIDQSTKEIILEAAVYNHASIRRTAIKHNIRTEASLRHEKFLNPEMVEVAIKRATYLIKELCSGEVSKIEDYYEGKTPPKSIEFNIFEIERLGGIHIERSEAVNLLENLEFKIRDQKEAIGVNKDILTVIVPNHRTDVNIQADLVEEVLRLKGYEHIPLIGISSSPPDLSTTKDLILEEKIRDILVNLGLYEHITNPLVKFDSESSSNQIQLENPLNADLDGLRTTIRETLVPILSRNSKAGNNNVGLFEVGKVYFTKKKGSFTEERRIETVYSNDTNLENNFRKKVKPDFMTVITKLGLNDESLKYSSKGEHLEYTYNKKHVSNLFQNGYELFTETIKDIVEIQNIPLTSIESSLSQRIVEELSLVVSKSKALGEISEIIKSTKESISEVEITDLYEDVKLGAEKISITVKMIFEDSENKLTKESVSKIKENVIKLLNKKGFKLRES</sequence>
<dbReference type="SMART" id="SM00873">
    <property type="entry name" value="B3_4"/>
    <property type="match status" value="1"/>
</dbReference>
<dbReference type="SUPFAM" id="SSF54991">
    <property type="entry name" value="Anticodon-binding domain of PheRS"/>
    <property type="match status" value="1"/>
</dbReference>
<dbReference type="InterPro" id="IPR041616">
    <property type="entry name" value="PheRS_beta_core"/>
</dbReference>
<proteinExistence type="inferred from homology"/>
<keyword evidence="6" id="KW-0479">Metal-binding</keyword>
<comment type="cofactor">
    <cofactor evidence="1">
        <name>Mg(2+)</name>
        <dbReference type="ChEBI" id="CHEBI:18420"/>
    </cofactor>
</comment>
<feature type="domain" description="FDX-ACB" evidence="14">
    <location>
        <begin position="570"/>
        <end position="661"/>
    </location>
</feature>
<dbReference type="GO" id="GO:0009328">
    <property type="term" value="C:phenylalanine-tRNA ligase complex"/>
    <property type="evidence" value="ECO:0007669"/>
    <property type="project" value="TreeGrafter"/>
</dbReference>
<dbReference type="PANTHER" id="PTHR10947:SF0">
    <property type="entry name" value="PHENYLALANINE--TRNA LIGASE BETA SUBUNIT"/>
    <property type="match status" value="1"/>
</dbReference>
<dbReference type="NCBIfam" id="TIGR00472">
    <property type="entry name" value="pheT_bact"/>
    <property type="match status" value="1"/>
</dbReference>
<keyword evidence="11" id="KW-0030">Aminoacyl-tRNA synthetase</keyword>
<comment type="similarity">
    <text evidence="2">Belongs to the phenylalanyl-tRNA synthetase beta subunit family. Type 1 subfamily.</text>
</comment>
<dbReference type="SUPFAM" id="SSF55681">
    <property type="entry name" value="Class II aaRS and biotin synthetases"/>
    <property type="match status" value="1"/>
</dbReference>
<evidence type="ECO:0000256" key="12">
    <source>
        <dbReference type="ARBA" id="ARBA00033189"/>
    </source>
</evidence>
<organism evidence="16 17">
    <name type="scientific">candidate division WWE3 bacterium CG_4_9_14_0_2_um_filter_35_11</name>
    <dbReference type="NCBI Taxonomy" id="1975077"/>
    <lineage>
        <taxon>Bacteria</taxon>
        <taxon>Katanobacteria</taxon>
    </lineage>
</organism>
<evidence type="ECO:0000256" key="13">
    <source>
        <dbReference type="ARBA" id="ARBA00049255"/>
    </source>
</evidence>